<reference evidence="1 2" key="1">
    <citation type="submission" date="2018-06" db="EMBL/GenBank/DDBJ databases">
        <authorList>
            <consortium name="Pathogen Informatics"/>
            <person name="Doyle S."/>
        </authorList>
    </citation>
    <scope>NUCLEOTIDE SEQUENCE [LARGE SCALE GENOMIC DNA]</scope>
    <source>
        <strain evidence="1 2">NCTC11967</strain>
    </source>
</reference>
<organism evidence="1 2">
    <name type="scientific">Yokenella regensburgei</name>
    <dbReference type="NCBI Taxonomy" id="158877"/>
    <lineage>
        <taxon>Bacteria</taxon>
        <taxon>Pseudomonadati</taxon>
        <taxon>Pseudomonadota</taxon>
        <taxon>Gammaproteobacteria</taxon>
        <taxon>Enterobacterales</taxon>
        <taxon>Enterobacteriaceae</taxon>
        <taxon>Yokenella</taxon>
    </lineage>
</organism>
<protein>
    <submittedName>
        <fullName evidence="1">Uncharacterized protein</fullName>
    </submittedName>
</protein>
<sequence length="153" mass="16866">MATTPTFDHTLLTAPFSYRTDFTELADCCERFASTLVECDDPAEKLALYGRLSACLALLQPTLNEPVPPHLVAQLTADDLPARLPAFAPESDELGAYCQSLTRLLVSQVLPPEMARVLEGLLCSLVVFYAEKLNAPRWLHTAQGRVLIDDLIH</sequence>
<dbReference type="AlphaFoldDB" id="A0AB38FYK0"/>
<dbReference type="EMBL" id="UAVL01000018">
    <property type="protein sequence ID" value="SQA64372.1"/>
    <property type="molecule type" value="Genomic_DNA"/>
</dbReference>
<accession>A0AB38FYK0</accession>
<proteinExistence type="predicted"/>
<comment type="caution">
    <text evidence="1">The sequence shown here is derived from an EMBL/GenBank/DDBJ whole genome shotgun (WGS) entry which is preliminary data.</text>
</comment>
<dbReference type="Proteomes" id="UP000251313">
    <property type="component" value="Unassembled WGS sequence"/>
</dbReference>
<gene>
    <name evidence="1" type="ORF">NCTC11967_03473</name>
</gene>
<evidence type="ECO:0000313" key="2">
    <source>
        <dbReference type="Proteomes" id="UP000251313"/>
    </source>
</evidence>
<dbReference type="RefSeq" id="WP_006817635.1">
    <property type="nucleotide sequence ID" value="NZ_CABKQJ010000012.1"/>
</dbReference>
<evidence type="ECO:0000313" key="1">
    <source>
        <dbReference type="EMBL" id="SQA64372.1"/>
    </source>
</evidence>
<name>A0AB38FYK0_9ENTR</name>